<accession>A0A9P5HLW9</accession>
<keyword evidence="3" id="KW-1185">Reference proteome</keyword>
<dbReference type="AlphaFoldDB" id="A0A9P5HLW9"/>
<proteinExistence type="predicted"/>
<feature type="compositionally biased region" description="Basic and acidic residues" evidence="1">
    <location>
        <begin position="359"/>
        <end position="371"/>
    </location>
</feature>
<dbReference type="Gene3D" id="1.25.40.20">
    <property type="entry name" value="Ankyrin repeat-containing domain"/>
    <property type="match status" value="1"/>
</dbReference>
<comment type="caution">
    <text evidence="2">The sequence shown here is derived from an EMBL/GenBank/DDBJ whole genome shotgun (WGS) entry which is preliminary data.</text>
</comment>
<name>A0A9P5HLW9_9HYPO</name>
<evidence type="ECO:0000313" key="2">
    <source>
        <dbReference type="EMBL" id="KAF7557967.1"/>
    </source>
</evidence>
<reference evidence="2" key="1">
    <citation type="submission" date="2020-03" db="EMBL/GenBank/DDBJ databases">
        <title>Draft Genome Sequence of Cylindrodendrum hubeiense.</title>
        <authorList>
            <person name="Buettner E."/>
            <person name="Kellner H."/>
        </authorList>
    </citation>
    <scope>NUCLEOTIDE SEQUENCE</scope>
    <source>
        <strain evidence="2">IHI 201604</strain>
    </source>
</reference>
<dbReference type="OrthoDB" id="3200163at2759"/>
<sequence length="455" mass="51244">MAEVVAVVASGAGLASLAIQLAEGAHKFRQRHENTRRLHSDVAILIEDLGVIIMQLNDLETVTDGILEQQMGPIILERCRSQSQFRELYKSDPAFINQVDPRGCGYLEKAVSHGPWGMAGMDFENQTQLLRLFVKEFHLSKGLESSGCASFNKESCHLAIIEALVDLGCDFSTTASPNFESWPKPCIDDQSFTAFHRIIPEDPFYVDYLGVVLKSNPDFGDSPPIHSAIIYRSEGEFQRLVQESRYLEDNVNFLGQSPLHIAVRYPSRLVTLLAAGHDVGVRDKNGITPLMYAAAMNIPEAYKISDENEEEEDRFWDVSTQLKLDGIEDKMSDWLARDYPNIKLGLMIHLQQRQSVKKAEIESKKEKKRESAPSLHHGPARFEINMEEDEMYSILDLMLTQPGAFFGSDLLGEEEDYTKQSLDSFVNELRNARGEKFSSRLPLIAELSAVFAEFC</sequence>
<dbReference type="EMBL" id="JAANBB010000002">
    <property type="protein sequence ID" value="KAF7557967.1"/>
    <property type="molecule type" value="Genomic_DNA"/>
</dbReference>
<evidence type="ECO:0000256" key="1">
    <source>
        <dbReference type="SAM" id="MobiDB-lite"/>
    </source>
</evidence>
<evidence type="ECO:0000313" key="3">
    <source>
        <dbReference type="Proteomes" id="UP000722485"/>
    </source>
</evidence>
<organism evidence="2 3">
    <name type="scientific">Cylindrodendrum hubeiense</name>
    <dbReference type="NCBI Taxonomy" id="595255"/>
    <lineage>
        <taxon>Eukaryota</taxon>
        <taxon>Fungi</taxon>
        <taxon>Dikarya</taxon>
        <taxon>Ascomycota</taxon>
        <taxon>Pezizomycotina</taxon>
        <taxon>Sordariomycetes</taxon>
        <taxon>Hypocreomycetidae</taxon>
        <taxon>Hypocreales</taxon>
        <taxon>Nectriaceae</taxon>
        <taxon>Cylindrodendrum</taxon>
    </lineage>
</organism>
<protein>
    <submittedName>
        <fullName evidence="2">Uncharacterized protein</fullName>
    </submittedName>
</protein>
<dbReference type="InterPro" id="IPR036770">
    <property type="entry name" value="Ankyrin_rpt-contain_sf"/>
</dbReference>
<dbReference type="SUPFAM" id="SSF48403">
    <property type="entry name" value="Ankyrin repeat"/>
    <property type="match status" value="1"/>
</dbReference>
<dbReference type="Proteomes" id="UP000722485">
    <property type="component" value="Unassembled WGS sequence"/>
</dbReference>
<feature type="region of interest" description="Disordered" evidence="1">
    <location>
        <begin position="359"/>
        <end position="379"/>
    </location>
</feature>
<gene>
    <name evidence="2" type="ORF">G7Z17_g242</name>
</gene>